<keyword evidence="2" id="KW-0805">Transcription regulation</keyword>
<feature type="domain" description="Vps72/YL1 C-terminal" evidence="6">
    <location>
        <begin position="33"/>
        <end position="62"/>
    </location>
</feature>
<dbReference type="PANTHER" id="PTHR31200">
    <property type="entry name" value="INO80 COMPLEX SUBUNIT C"/>
    <property type="match status" value="1"/>
</dbReference>
<gene>
    <name evidence="7" type="ORF">KY290_027151</name>
</gene>
<evidence type="ECO:0000256" key="2">
    <source>
        <dbReference type="ARBA" id="ARBA00023015"/>
    </source>
</evidence>
<dbReference type="InterPro" id="IPR029525">
    <property type="entry name" value="INO80C/Ies6"/>
</dbReference>
<feature type="chain" id="PRO_5046142680" description="Vps72/YL1 C-terminal domain-containing protein" evidence="5">
    <location>
        <begin position="23"/>
        <end position="115"/>
    </location>
</feature>
<evidence type="ECO:0000313" key="8">
    <source>
        <dbReference type="Proteomes" id="UP000826656"/>
    </source>
</evidence>
<feature type="signal peptide" evidence="5">
    <location>
        <begin position="1"/>
        <end position="22"/>
    </location>
</feature>
<sequence>MISFLFICCTVIINHWTTYVNIETPPSMHPGKKICDITGFEAPYIDPRTKLRYANTEVFKAIRSLPNDYVQRAGNLSVILVLTELGRTDNAEKDCSSSIGLLTMAMEVSFFYQSS</sequence>
<evidence type="ECO:0000313" key="7">
    <source>
        <dbReference type="EMBL" id="KAH0747919.1"/>
    </source>
</evidence>
<evidence type="ECO:0000259" key="6">
    <source>
        <dbReference type="SMART" id="SM00993"/>
    </source>
</evidence>
<comment type="subcellular location">
    <subcellularLocation>
        <location evidence="1">Nucleus</location>
    </subcellularLocation>
</comment>
<proteinExistence type="predicted"/>
<protein>
    <recommendedName>
        <fullName evidence="6">Vps72/YL1 C-terminal domain-containing protein</fullName>
    </recommendedName>
</protein>
<dbReference type="InterPro" id="IPR013272">
    <property type="entry name" value="Vps72/YL1_C"/>
</dbReference>
<keyword evidence="5" id="KW-0732">Signal</keyword>
<dbReference type="PANTHER" id="PTHR31200:SF1">
    <property type="entry name" value="INO80 COMPLEX SUBUNIT C"/>
    <property type="match status" value="1"/>
</dbReference>
<reference evidence="7 8" key="1">
    <citation type="journal article" date="2021" name="bioRxiv">
        <title>Chromosome-scale and haplotype-resolved genome assembly of a tetraploid potato cultivar.</title>
        <authorList>
            <person name="Sun H."/>
            <person name="Jiao W.-B."/>
            <person name="Krause K."/>
            <person name="Campoy J.A."/>
            <person name="Goel M."/>
            <person name="Folz-Donahue K."/>
            <person name="Kukat C."/>
            <person name="Huettel B."/>
            <person name="Schneeberger K."/>
        </authorList>
    </citation>
    <scope>NUCLEOTIDE SEQUENCE [LARGE SCALE GENOMIC DNA]</scope>
    <source>
        <strain evidence="7">SolTubOtavaFocal</strain>
        <tissue evidence="7">Leaves</tissue>
    </source>
</reference>
<evidence type="ECO:0000256" key="1">
    <source>
        <dbReference type="ARBA" id="ARBA00004123"/>
    </source>
</evidence>
<dbReference type="Pfam" id="PF08265">
    <property type="entry name" value="YL1_C"/>
    <property type="match status" value="1"/>
</dbReference>
<dbReference type="Proteomes" id="UP000826656">
    <property type="component" value="Unassembled WGS sequence"/>
</dbReference>
<evidence type="ECO:0000256" key="5">
    <source>
        <dbReference type="SAM" id="SignalP"/>
    </source>
</evidence>
<comment type="caution">
    <text evidence="7">The sequence shown here is derived from an EMBL/GenBank/DDBJ whole genome shotgun (WGS) entry which is preliminary data.</text>
</comment>
<evidence type="ECO:0000256" key="3">
    <source>
        <dbReference type="ARBA" id="ARBA00023163"/>
    </source>
</evidence>
<organism evidence="7 8">
    <name type="scientific">Solanum tuberosum</name>
    <name type="common">Potato</name>
    <dbReference type="NCBI Taxonomy" id="4113"/>
    <lineage>
        <taxon>Eukaryota</taxon>
        <taxon>Viridiplantae</taxon>
        <taxon>Streptophyta</taxon>
        <taxon>Embryophyta</taxon>
        <taxon>Tracheophyta</taxon>
        <taxon>Spermatophyta</taxon>
        <taxon>Magnoliopsida</taxon>
        <taxon>eudicotyledons</taxon>
        <taxon>Gunneridae</taxon>
        <taxon>Pentapetalae</taxon>
        <taxon>asterids</taxon>
        <taxon>lamiids</taxon>
        <taxon>Solanales</taxon>
        <taxon>Solanaceae</taxon>
        <taxon>Solanoideae</taxon>
        <taxon>Solaneae</taxon>
        <taxon>Solanum</taxon>
    </lineage>
</organism>
<dbReference type="EMBL" id="JAIVGD010000019">
    <property type="protein sequence ID" value="KAH0747919.1"/>
    <property type="molecule type" value="Genomic_DNA"/>
</dbReference>
<keyword evidence="3" id="KW-0804">Transcription</keyword>
<keyword evidence="4" id="KW-0539">Nucleus</keyword>
<accession>A0ABQ7UES1</accession>
<name>A0ABQ7UES1_SOLTU</name>
<keyword evidence="8" id="KW-1185">Reference proteome</keyword>
<dbReference type="SMART" id="SM00993">
    <property type="entry name" value="YL1_C"/>
    <property type="match status" value="1"/>
</dbReference>
<evidence type="ECO:0000256" key="4">
    <source>
        <dbReference type="ARBA" id="ARBA00023242"/>
    </source>
</evidence>